<evidence type="ECO:0000256" key="4">
    <source>
        <dbReference type="SAM" id="MobiDB-lite"/>
    </source>
</evidence>
<dbReference type="PANTHER" id="PTHR34997">
    <property type="entry name" value="AM15"/>
    <property type="match status" value="1"/>
</dbReference>
<gene>
    <name evidence="7" type="ORF">AK830_g3333</name>
</gene>
<dbReference type="EMBL" id="LKCW01000036">
    <property type="protein sequence ID" value="KPM43213.1"/>
    <property type="molecule type" value="Genomic_DNA"/>
</dbReference>
<dbReference type="InterPro" id="IPR018392">
    <property type="entry name" value="LysM"/>
</dbReference>
<keyword evidence="2" id="KW-0843">Virulence</keyword>
<feature type="compositionally biased region" description="Low complexity" evidence="4">
    <location>
        <begin position="102"/>
        <end position="123"/>
    </location>
</feature>
<dbReference type="Pfam" id="PF01476">
    <property type="entry name" value="LysM"/>
    <property type="match status" value="2"/>
</dbReference>
<feature type="domain" description="LysM" evidence="6">
    <location>
        <begin position="46"/>
        <end position="92"/>
    </location>
</feature>
<dbReference type="AlphaFoldDB" id="A0A0P7BQF2"/>
<evidence type="ECO:0000256" key="5">
    <source>
        <dbReference type="SAM" id="SignalP"/>
    </source>
</evidence>
<evidence type="ECO:0000259" key="6">
    <source>
        <dbReference type="PROSITE" id="PS51782"/>
    </source>
</evidence>
<accession>A0A0P7BQF2</accession>
<feature type="signal peptide" evidence="5">
    <location>
        <begin position="1"/>
        <end position="25"/>
    </location>
</feature>
<feature type="domain" description="LysM" evidence="6">
    <location>
        <begin position="217"/>
        <end position="264"/>
    </location>
</feature>
<dbReference type="Gene3D" id="3.10.350.10">
    <property type="entry name" value="LysM domain"/>
    <property type="match status" value="4"/>
</dbReference>
<reference evidence="7 8" key="1">
    <citation type="submission" date="2015-09" db="EMBL/GenBank/DDBJ databases">
        <title>Draft genome of a European isolate of the apple canker pathogen Neonectria ditissima.</title>
        <authorList>
            <person name="Gomez-Cortecero A."/>
            <person name="Harrison R.J."/>
            <person name="Armitage A.D."/>
        </authorList>
    </citation>
    <scope>NUCLEOTIDE SEQUENCE [LARGE SCALE GENOMIC DNA]</scope>
    <source>
        <strain evidence="7 8">R09/05</strain>
    </source>
</reference>
<feature type="compositionally biased region" description="Low complexity" evidence="4">
    <location>
        <begin position="188"/>
        <end position="197"/>
    </location>
</feature>
<feature type="region of interest" description="Disordered" evidence="4">
    <location>
        <begin position="102"/>
        <end position="127"/>
    </location>
</feature>
<feature type="domain" description="LysM" evidence="6">
    <location>
        <begin position="311"/>
        <end position="354"/>
    </location>
</feature>
<organism evidence="7 8">
    <name type="scientific">Neonectria ditissima</name>
    <dbReference type="NCBI Taxonomy" id="78410"/>
    <lineage>
        <taxon>Eukaryota</taxon>
        <taxon>Fungi</taxon>
        <taxon>Dikarya</taxon>
        <taxon>Ascomycota</taxon>
        <taxon>Pezizomycotina</taxon>
        <taxon>Sordariomycetes</taxon>
        <taxon>Hypocreomycetidae</taxon>
        <taxon>Hypocreales</taxon>
        <taxon>Nectriaceae</taxon>
        <taxon>Neonectria</taxon>
    </lineage>
</organism>
<feature type="chain" id="PRO_5006136093" description="LysM domain-containing protein" evidence="5">
    <location>
        <begin position="26"/>
        <end position="356"/>
    </location>
</feature>
<dbReference type="PANTHER" id="PTHR34997:SF1">
    <property type="entry name" value="PEPTIDOGLYCAN-BINDING LYSIN DOMAIN"/>
    <property type="match status" value="1"/>
</dbReference>
<comment type="caution">
    <text evidence="7">The sequence shown here is derived from an EMBL/GenBank/DDBJ whole genome shotgun (WGS) entry which is preliminary data.</text>
</comment>
<evidence type="ECO:0000256" key="2">
    <source>
        <dbReference type="ARBA" id="ARBA00023026"/>
    </source>
</evidence>
<evidence type="ECO:0000256" key="3">
    <source>
        <dbReference type="ARBA" id="ARBA00044955"/>
    </source>
</evidence>
<dbReference type="CDD" id="cd00118">
    <property type="entry name" value="LysM"/>
    <property type="match status" value="2"/>
</dbReference>
<protein>
    <recommendedName>
        <fullName evidence="6">LysM domain-containing protein</fullName>
    </recommendedName>
</protein>
<keyword evidence="8" id="KW-1185">Reference proteome</keyword>
<evidence type="ECO:0000256" key="1">
    <source>
        <dbReference type="ARBA" id="ARBA00022669"/>
    </source>
</evidence>
<evidence type="ECO:0000313" key="8">
    <source>
        <dbReference type="Proteomes" id="UP000050424"/>
    </source>
</evidence>
<dbReference type="InterPro" id="IPR052210">
    <property type="entry name" value="LysM1-like"/>
</dbReference>
<dbReference type="GO" id="GO:0008061">
    <property type="term" value="F:chitin binding"/>
    <property type="evidence" value="ECO:0007669"/>
    <property type="project" value="UniProtKB-KW"/>
</dbReference>
<keyword evidence="1" id="KW-0147">Chitin-binding</keyword>
<dbReference type="OrthoDB" id="5985073at2759"/>
<keyword evidence="5" id="KW-0732">Signal</keyword>
<dbReference type="STRING" id="78410.A0A0P7BQF2"/>
<dbReference type="Proteomes" id="UP000050424">
    <property type="component" value="Unassembled WGS sequence"/>
</dbReference>
<dbReference type="PROSITE" id="PS51782">
    <property type="entry name" value="LYSM"/>
    <property type="match status" value="4"/>
</dbReference>
<dbReference type="InterPro" id="IPR036779">
    <property type="entry name" value="LysM_dom_sf"/>
</dbReference>
<dbReference type="SUPFAM" id="SSF54106">
    <property type="entry name" value="LysM domain"/>
    <property type="match status" value="3"/>
</dbReference>
<evidence type="ECO:0000313" key="7">
    <source>
        <dbReference type="EMBL" id="KPM43213.1"/>
    </source>
</evidence>
<feature type="region of interest" description="Disordered" evidence="4">
    <location>
        <begin position="186"/>
        <end position="208"/>
    </location>
</feature>
<feature type="domain" description="LysM" evidence="6">
    <location>
        <begin position="133"/>
        <end position="179"/>
    </location>
</feature>
<name>A0A0P7BQF2_9HYPO</name>
<dbReference type="SMART" id="SM00257">
    <property type="entry name" value="LysM"/>
    <property type="match status" value="3"/>
</dbReference>
<comment type="similarity">
    <text evidence="3">Belongs to the secreted LysM effector family.</text>
</comment>
<proteinExistence type="inferred from homology"/>
<sequence>MLLPSFSFFLATNAVLHLPPQPTDGLVEREDPKTSAPSDTIKSCSFYYATNPGEDCDYVEQYWGISHKDFVAWNPAVKDDCGGIKAETSYCVEVDGGVTVPSSATKPATKTATTTSSSGPSPTQDDTIQNCNQWHLVVKGDTCDTITKKYSLTTKELIAWNPSVEDDCSVLWAKYYYCVSVPGHKPAKTSTTATSPKPTGPAPLTDTQPGIAESCTTWHVAKKGSQCNTIVAKYGNLNMAKFVKWNPAVNEDCSGLWLGYSYCVGIKSDPATKPKPTSTTKKPTTTKALSTGCTKSHPTPTQPGSTCKCTKWHKVQSKDSCWNLATKYKITEKQFNIWNPEADCVLWKNYHVCVGA</sequence>